<evidence type="ECO:0000313" key="1">
    <source>
        <dbReference type="EMBL" id="MFD2215878.1"/>
    </source>
</evidence>
<dbReference type="Proteomes" id="UP001597318">
    <property type="component" value="Unassembled WGS sequence"/>
</dbReference>
<dbReference type="RefSeq" id="WP_379052935.1">
    <property type="nucleotide sequence ID" value="NZ_CP095550.1"/>
</dbReference>
<gene>
    <name evidence="1" type="ORF">ACFSKK_19520</name>
</gene>
<comment type="caution">
    <text evidence="1">The sequence shown here is derived from an EMBL/GenBank/DDBJ whole genome shotgun (WGS) entry which is preliminary data.</text>
</comment>
<dbReference type="InterPro" id="IPR020139">
    <property type="entry name" value="DUF2642"/>
</dbReference>
<keyword evidence="2" id="KW-1185">Reference proteome</keyword>
<name>A0ABW5C0B5_9BACI</name>
<protein>
    <submittedName>
        <fullName evidence="1">YuzF family protein</fullName>
    </submittedName>
</protein>
<dbReference type="Pfam" id="PF10842">
    <property type="entry name" value="DUF2642"/>
    <property type="match status" value="1"/>
</dbReference>
<dbReference type="EMBL" id="JBHUIK010000005">
    <property type="protein sequence ID" value="MFD2215878.1"/>
    <property type="molecule type" value="Genomic_DNA"/>
</dbReference>
<reference evidence="2" key="1">
    <citation type="journal article" date="2019" name="Int. J. Syst. Evol. Microbiol.">
        <title>The Global Catalogue of Microorganisms (GCM) 10K type strain sequencing project: providing services to taxonomists for standard genome sequencing and annotation.</title>
        <authorList>
            <consortium name="The Broad Institute Genomics Platform"/>
            <consortium name="The Broad Institute Genome Sequencing Center for Infectious Disease"/>
            <person name="Wu L."/>
            <person name="Ma J."/>
        </authorList>
    </citation>
    <scope>NUCLEOTIDE SEQUENCE [LARGE SCALE GENOMIC DNA]</scope>
    <source>
        <strain evidence="2">CGMCC 1.15474</strain>
    </source>
</reference>
<evidence type="ECO:0000313" key="2">
    <source>
        <dbReference type="Proteomes" id="UP001597318"/>
    </source>
</evidence>
<organism evidence="1 2">
    <name type="scientific">Metabacillus endolithicus</name>
    <dbReference type="NCBI Taxonomy" id="1535204"/>
    <lineage>
        <taxon>Bacteria</taxon>
        <taxon>Bacillati</taxon>
        <taxon>Bacillota</taxon>
        <taxon>Bacilli</taxon>
        <taxon>Bacillales</taxon>
        <taxon>Bacillaceae</taxon>
        <taxon>Metabacillus</taxon>
    </lineage>
</organism>
<proteinExistence type="predicted"/>
<accession>A0ABW5C0B5</accession>
<sequence length="79" mass="8937">MNYPNNQMHSHGGPEMVTLVEPYVYQTLQTLVGKFAVIQTTRDSLRGKVMDVKPDHVVVRVGDSTFFVRCQQIVSVMPD</sequence>